<dbReference type="Proteomes" id="UP000241167">
    <property type="component" value="Unassembled WGS sequence"/>
</dbReference>
<evidence type="ECO:0000256" key="1">
    <source>
        <dbReference type="ARBA" id="ARBA00006547"/>
    </source>
</evidence>
<accession>A0A2P7QZD1</accession>
<keyword evidence="3" id="KW-0808">Transferase</keyword>
<dbReference type="AlphaFoldDB" id="A0A2P7QZD1"/>
<dbReference type="InterPro" id="IPR038765">
    <property type="entry name" value="Papain-like_cys_pep_sf"/>
</dbReference>
<dbReference type="EMBL" id="PXYI01000001">
    <property type="protein sequence ID" value="PSJ43314.1"/>
    <property type="molecule type" value="Genomic_DNA"/>
</dbReference>
<reference evidence="3 4" key="1">
    <citation type="submission" date="2018-03" db="EMBL/GenBank/DDBJ databases">
        <title>The draft genome of Sphingosinicella sp. GL-C-18.</title>
        <authorList>
            <person name="Liu L."/>
            <person name="Li L."/>
            <person name="Liang L."/>
            <person name="Zhang X."/>
            <person name="Wang T."/>
        </authorList>
    </citation>
    <scope>NUCLEOTIDE SEQUENCE [LARGE SCALE GENOMIC DNA]</scope>
    <source>
        <strain evidence="3 4">GL-C-18</strain>
    </source>
</reference>
<protein>
    <submittedName>
        <fullName evidence="3">Arylamine N-acetyltransferase</fullName>
    </submittedName>
</protein>
<dbReference type="SUPFAM" id="SSF54001">
    <property type="entry name" value="Cysteine proteinases"/>
    <property type="match status" value="1"/>
</dbReference>
<keyword evidence="4" id="KW-1185">Reference proteome</keyword>
<evidence type="ECO:0000256" key="2">
    <source>
        <dbReference type="RuleBase" id="RU003452"/>
    </source>
</evidence>
<proteinExistence type="inferred from homology"/>
<sequence length="314" mass="35261">MIKLINKAALFLIMSRARFEGSHTRHSEEGTMAKLDHSRFQTSGEADMPLDVAAYLSRIGHDGRGGPGADLLRELQRDHIAAIPFEALDVLTQVGVDLSPGHVEEKLVARRRGGYCFEQNGLFRRVLEHVGFEVEPRIARVVWGGRDEGAWPLRTHMCLLTRLAGEEWLVDVGFGTAVPTGPLLWNSEAVQPTPLGSYRLSNTRFGKLLELKLADEWVPVYEVYFEPPMNIDLEVANWFTSTHPMSIFTRHLIVARVTSESRISLFDRELTVRGAKGEVHRETLDLAGVERVLGETFGLPVEDSWWPALKRIAS</sequence>
<dbReference type="PRINTS" id="PR01543">
    <property type="entry name" value="ANATRNSFRASE"/>
</dbReference>
<dbReference type="GO" id="GO:0016407">
    <property type="term" value="F:acetyltransferase activity"/>
    <property type="evidence" value="ECO:0007669"/>
    <property type="project" value="InterPro"/>
</dbReference>
<dbReference type="PANTHER" id="PTHR11786">
    <property type="entry name" value="N-HYDROXYARYLAMINE O-ACETYLTRANSFERASE"/>
    <property type="match status" value="1"/>
</dbReference>
<dbReference type="Gene3D" id="3.30.2140.10">
    <property type="entry name" value="Arylamine N-acetyltransferase"/>
    <property type="match status" value="1"/>
</dbReference>
<dbReference type="Pfam" id="PF00797">
    <property type="entry name" value="Acetyltransf_2"/>
    <property type="match status" value="1"/>
</dbReference>
<comment type="similarity">
    <text evidence="1 2">Belongs to the arylamine N-acetyltransferase family.</text>
</comment>
<comment type="caution">
    <text evidence="3">The sequence shown here is derived from an EMBL/GenBank/DDBJ whole genome shotgun (WGS) entry which is preliminary data.</text>
</comment>
<name>A0A2P7QZD1_9SPHN</name>
<organism evidence="3 4">
    <name type="scientific">Allosphingosinicella deserti</name>
    <dbReference type="NCBI Taxonomy" id="2116704"/>
    <lineage>
        <taxon>Bacteria</taxon>
        <taxon>Pseudomonadati</taxon>
        <taxon>Pseudomonadota</taxon>
        <taxon>Alphaproteobacteria</taxon>
        <taxon>Sphingomonadales</taxon>
        <taxon>Sphingomonadaceae</taxon>
        <taxon>Allosphingosinicella</taxon>
    </lineage>
</organism>
<gene>
    <name evidence="3" type="ORF">C7I55_02765</name>
</gene>
<dbReference type="Gene3D" id="2.40.128.150">
    <property type="entry name" value="Cysteine proteinases"/>
    <property type="match status" value="1"/>
</dbReference>
<evidence type="ECO:0000313" key="4">
    <source>
        <dbReference type="Proteomes" id="UP000241167"/>
    </source>
</evidence>
<evidence type="ECO:0000313" key="3">
    <source>
        <dbReference type="EMBL" id="PSJ43314.1"/>
    </source>
</evidence>
<dbReference type="InterPro" id="IPR001447">
    <property type="entry name" value="Arylamine_N-AcTrfase"/>
</dbReference>
<dbReference type="PANTHER" id="PTHR11786:SF0">
    <property type="entry name" value="ARYLAMINE N-ACETYLTRANSFERASE 4-RELATED"/>
    <property type="match status" value="1"/>
</dbReference>